<dbReference type="Proteomes" id="UP000217790">
    <property type="component" value="Unassembled WGS sequence"/>
</dbReference>
<evidence type="ECO:0000313" key="2">
    <source>
        <dbReference type="Proteomes" id="UP000217790"/>
    </source>
</evidence>
<reference evidence="2" key="1">
    <citation type="journal article" date="2017" name="Nat. Ecol. Evol.">
        <title>Genome expansion and lineage-specific genetic innovations in the forest pathogenic fungi Armillaria.</title>
        <authorList>
            <person name="Sipos G."/>
            <person name="Prasanna A.N."/>
            <person name="Walter M.C."/>
            <person name="O'Connor E."/>
            <person name="Balint B."/>
            <person name="Krizsan K."/>
            <person name="Kiss B."/>
            <person name="Hess J."/>
            <person name="Varga T."/>
            <person name="Slot J."/>
            <person name="Riley R."/>
            <person name="Boka B."/>
            <person name="Rigling D."/>
            <person name="Barry K."/>
            <person name="Lee J."/>
            <person name="Mihaltcheva S."/>
            <person name="LaButti K."/>
            <person name="Lipzen A."/>
            <person name="Waldron R."/>
            <person name="Moloney N.M."/>
            <person name="Sperisen C."/>
            <person name="Kredics L."/>
            <person name="Vagvoelgyi C."/>
            <person name="Patrignani A."/>
            <person name="Fitzpatrick D."/>
            <person name="Nagy I."/>
            <person name="Doyle S."/>
            <person name="Anderson J.B."/>
            <person name="Grigoriev I.V."/>
            <person name="Gueldener U."/>
            <person name="Muensterkoetter M."/>
            <person name="Nagy L.G."/>
        </authorList>
    </citation>
    <scope>NUCLEOTIDE SEQUENCE [LARGE SCALE GENOMIC DNA]</scope>
    <source>
        <strain evidence="2">Ar21-2</strain>
    </source>
</reference>
<dbReference type="OMA" id="TVQTHEL"/>
<dbReference type="OrthoDB" id="3264871at2759"/>
<dbReference type="EMBL" id="KZ293716">
    <property type="protein sequence ID" value="PBK82557.1"/>
    <property type="molecule type" value="Genomic_DNA"/>
</dbReference>
<keyword evidence="2" id="KW-1185">Reference proteome</keyword>
<gene>
    <name evidence="1" type="ORF">ARMGADRAFT_946396</name>
</gene>
<dbReference type="STRING" id="47427.A0A2H3D0M7"/>
<dbReference type="InterPro" id="IPR036691">
    <property type="entry name" value="Endo/exonu/phosph_ase_sf"/>
</dbReference>
<dbReference type="InParanoid" id="A0A2H3D0M7"/>
<proteinExistence type="predicted"/>
<sequence>KWSEINLMMREKLISLLTLQDMYLSDEYTREVLALYGKRLSIHSSDTEHSTGRSSVAIVLNKDLVKTEGVVTTYLIPGRALLVQIPWHGETMCTWLAIYALNNEEENRKMWEDLTTL</sequence>
<accession>A0A2H3D0M7</accession>
<dbReference type="Gene3D" id="3.60.10.10">
    <property type="entry name" value="Endonuclease/exonuclease/phosphatase"/>
    <property type="match status" value="1"/>
</dbReference>
<evidence type="ECO:0000313" key="1">
    <source>
        <dbReference type="EMBL" id="PBK82557.1"/>
    </source>
</evidence>
<organism evidence="1 2">
    <name type="scientific">Armillaria gallica</name>
    <name type="common">Bulbous honey fungus</name>
    <name type="synonym">Armillaria bulbosa</name>
    <dbReference type="NCBI Taxonomy" id="47427"/>
    <lineage>
        <taxon>Eukaryota</taxon>
        <taxon>Fungi</taxon>
        <taxon>Dikarya</taxon>
        <taxon>Basidiomycota</taxon>
        <taxon>Agaricomycotina</taxon>
        <taxon>Agaricomycetes</taxon>
        <taxon>Agaricomycetidae</taxon>
        <taxon>Agaricales</taxon>
        <taxon>Marasmiineae</taxon>
        <taxon>Physalacriaceae</taxon>
        <taxon>Armillaria</taxon>
    </lineage>
</organism>
<name>A0A2H3D0M7_ARMGA</name>
<feature type="non-terminal residue" evidence="1">
    <location>
        <position position="1"/>
    </location>
</feature>
<dbReference type="AlphaFoldDB" id="A0A2H3D0M7"/>
<protein>
    <submittedName>
        <fullName evidence="1">Uncharacterized protein</fullName>
    </submittedName>
</protein>